<evidence type="ECO:0000313" key="1">
    <source>
        <dbReference type="EMBL" id="GFO62503.1"/>
    </source>
</evidence>
<evidence type="ECO:0000313" key="2">
    <source>
        <dbReference type="EMBL" id="UPU35914.1"/>
    </source>
</evidence>
<dbReference type="Proteomes" id="UP000568888">
    <property type="component" value="Unassembled WGS sequence"/>
</dbReference>
<proteinExistence type="predicted"/>
<dbReference type="Proteomes" id="UP000831485">
    <property type="component" value="Chromosome"/>
</dbReference>
<dbReference type="EMBL" id="BLXY01000001">
    <property type="protein sequence ID" value="GFO62503.1"/>
    <property type="molecule type" value="Genomic_DNA"/>
</dbReference>
<evidence type="ECO:0000313" key="4">
    <source>
        <dbReference type="Proteomes" id="UP000831485"/>
    </source>
</evidence>
<protein>
    <submittedName>
        <fullName evidence="1">Uncharacterized protein</fullName>
    </submittedName>
</protein>
<evidence type="ECO:0000313" key="3">
    <source>
        <dbReference type="Proteomes" id="UP000568888"/>
    </source>
</evidence>
<organism evidence="1 3">
    <name type="scientific">Geomonas paludis</name>
    <dbReference type="NCBI Taxonomy" id="2740185"/>
    <lineage>
        <taxon>Bacteria</taxon>
        <taxon>Pseudomonadati</taxon>
        <taxon>Thermodesulfobacteriota</taxon>
        <taxon>Desulfuromonadia</taxon>
        <taxon>Geobacterales</taxon>
        <taxon>Geobacteraceae</taxon>
        <taxon>Geomonas</taxon>
    </lineage>
</organism>
<reference evidence="3" key="1">
    <citation type="submission" date="2020-06" db="EMBL/GenBank/DDBJ databases">
        <title>Draft genomic sequecing of Geomonas sp. Red736.</title>
        <authorList>
            <person name="Itoh H."/>
            <person name="Xu Z.X."/>
            <person name="Ushijima N."/>
            <person name="Masuda Y."/>
            <person name="Shiratori Y."/>
            <person name="Senoo K."/>
        </authorList>
    </citation>
    <scope>NUCLEOTIDE SEQUENCE [LARGE SCALE GENOMIC DNA]</scope>
    <source>
        <strain evidence="3">Red736</strain>
    </source>
</reference>
<accession>A0A6V8MS75</accession>
<sequence>MSEFYKYFKQNMDALNLPAPESIFGTVQSAVANTTVIVSYIEKLERM</sequence>
<keyword evidence="4" id="KW-1185">Reference proteome</keyword>
<name>A0A6V8MS75_9BACT</name>
<dbReference type="EMBL" id="CP096574">
    <property type="protein sequence ID" value="UPU35914.1"/>
    <property type="molecule type" value="Genomic_DNA"/>
</dbReference>
<reference evidence="1" key="2">
    <citation type="journal article" date="2021" name="Int. J. Syst. Evol. Microbiol.">
        <title>Geomonas silvestris sp. nov., Geomonas paludis sp. nov. and Geomonas limicola sp. nov., isolated from terrestrial environments, and emended description of the genus Geomonas.</title>
        <authorList>
            <person name="Itoh H."/>
            <person name="Xu Z."/>
            <person name="Masuda Y."/>
            <person name="Ushijima N."/>
            <person name="Hayakawa C."/>
            <person name="Shiratori Y."/>
            <person name="Senoo K."/>
        </authorList>
    </citation>
    <scope>NUCLEOTIDE SEQUENCE</scope>
    <source>
        <strain evidence="1">Red736</strain>
    </source>
</reference>
<dbReference type="AlphaFoldDB" id="A0A6V8MS75"/>
<gene>
    <name evidence="1" type="ORF">GMPD_04220</name>
    <name evidence="2" type="ORF">M1B72_21130</name>
</gene>
<reference evidence="2" key="3">
    <citation type="submission" date="2022-04" db="EMBL/GenBank/DDBJ databases">
        <authorList>
            <person name="Liu G."/>
        </authorList>
    </citation>
    <scope>NUCLEOTIDE SEQUENCE</scope>
    <source>
        <strain evidence="2">RG22</strain>
    </source>
</reference>
<dbReference type="RefSeq" id="WP_198424601.1">
    <property type="nucleotide sequence ID" value="NZ_BLXY01000001.1"/>
</dbReference>